<dbReference type="EMBL" id="CP001344">
    <property type="protein sequence ID" value="ACL45903.1"/>
    <property type="molecule type" value="Genomic_DNA"/>
</dbReference>
<accession>B8HRN6</accession>
<gene>
    <name evidence="2" type="ordered locus">Cyan7425_3582</name>
</gene>
<organism evidence="2">
    <name type="scientific">Cyanothece sp. (strain PCC 7425 / ATCC 29141)</name>
    <dbReference type="NCBI Taxonomy" id="395961"/>
    <lineage>
        <taxon>Bacteria</taxon>
        <taxon>Bacillati</taxon>
        <taxon>Cyanobacteriota</taxon>
        <taxon>Cyanophyceae</taxon>
        <taxon>Gomontiellales</taxon>
        <taxon>Cyanothecaceae</taxon>
        <taxon>Cyanothece</taxon>
    </lineage>
</organism>
<name>B8HRN6_CYAP4</name>
<evidence type="ECO:0000256" key="1">
    <source>
        <dbReference type="SAM" id="SignalP"/>
    </source>
</evidence>
<evidence type="ECO:0000313" key="2">
    <source>
        <dbReference type="EMBL" id="ACL45903.1"/>
    </source>
</evidence>
<feature type="chain" id="PRO_5002873829" description="DUF306 domain-containing protein" evidence="1">
    <location>
        <begin position="20"/>
        <end position="143"/>
    </location>
</feature>
<dbReference type="HOGENOM" id="CLU_137739_0_0_3"/>
<dbReference type="AlphaFoldDB" id="B8HRN6"/>
<keyword evidence="1" id="KW-0732">Signal</keyword>
<sequence length="143" mass="14948">MAALVLVSGAGLLASPVQAGEAKAIAATNGTYFFGEADQADQIGKGYVVFTQQNGKVVGAIYHPQSEYNCFSGTIANGELNIVSTELDNTATPMQVALDKLYSIGELSLVGKNTLSACQQEIASRDALRPTASNQIIRPSLIP</sequence>
<proteinExistence type="predicted"/>
<dbReference type="KEGG" id="cyn:Cyan7425_3582"/>
<reference evidence="2" key="1">
    <citation type="submission" date="2009-01" db="EMBL/GenBank/DDBJ databases">
        <title>Complete sequence of chromosome Cyanothece sp. PCC 7425.</title>
        <authorList>
            <consortium name="US DOE Joint Genome Institute"/>
            <person name="Lucas S."/>
            <person name="Copeland A."/>
            <person name="Lapidus A."/>
            <person name="Glavina del Rio T."/>
            <person name="Dalin E."/>
            <person name="Tice H."/>
            <person name="Bruce D."/>
            <person name="Goodwin L."/>
            <person name="Pitluck S."/>
            <person name="Sims D."/>
            <person name="Meineke L."/>
            <person name="Brettin T."/>
            <person name="Detter J.C."/>
            <person name="Han C."/>
            <person name="Larimer F."/>
            <person name="Land M."/>
            <person name="Hauser L."/>
            <person name="Kyrpides N."/>
            <person name="Ovchinnikova G."/>
            <person name="Liberton M."/>
            <person name="Stoeckel J."/>
            <person name="Banerjee A."/>
            <person name="Singh A."/>
            <person name="Page L."/>
            <person name="Sato H."/>
            <person name="Zhao L."/>
            <person name="Sherman L."/>
            <person name="Pakrasi H."/>
            <person name="Richardson P."/>
        </authorList>
    </citation>
    <scope>NUCLEOTIDE SEQUENCE</scope>
    <source>
        <strain evidence="2">PCC 7425</strain>
    </source>
</reference>
<protein>
    <recommendedName>
        <fullName evidence="3">DUF306 domain-containing protein</fullName>
    </recommendedName>
</protein>
<dbReference type="eggNOG" id="COG3170">
    <property type="taxonomic scope" value="Bacteria"/>
</dbReference>
<evidence type="ECO:0008006" key="3">
    <source>
        <dbReference type="Google" id="ProtNLM"/>
    </source>
</evidence>
<feature type="signal peptide" evidence="1">
    <location>
        <begin position="1"/>
        <end position="19"/>
    </location>
</feature>